<dbReference type="PANTHER" id="PTHR34220">
    <property type="entry name" value="SENSOR HISTIDINE KINASE YPDA"/>
    <property type="match status" value="1"/>
</dbReference>
<evidence type="ECO:0000256" key="4">
    <source>
        <dbReference type="SAM" id="Phobius"/>
    </source>
</evidence>
<dbReference type="Gene3D" id="6.10.340.10">
    <property type="match status" value="1"/>
</dbReference>
<evidence type="ECO:0000313" key="6">
    <source>
        <dbReference type="EMBL" id="MSS40792.1"/>
    </source>
</evidence>
<dbReference type="GO" id="GO:0000155">
    <property type="term" value="F:phosphorelay sensor kinase activity"/>
    <property type="evidence" value="ECO:0007669"/>
    <property type="project" value="InterPro"/>
</dbReference>
<keyword evidence="4" id="KW-0812">Transmembrane</keyword>
<evidence type="ECO:0000256" key="1">
    <source>
        <dbReference type="ARBA" id="ARBA00004370"/>
    </source>
</evidence>
<evidence type="ECO:0000256" key="2">
    <source>
        <dbReference type="ARBA" id="ARBA00022553"/>
    </source>
</evidence>
<sequence>MKKSLSSQFVAILLIPLILMLATNYYIITEIRRDQSQSLKRYCSTTLDNIEINIASMATSMKKTSTMFSSKQETQSYLQSASRDTHQLQRQSFSDLIGMSQSYTPDLVDIIVWDKNSPTSMISYIPADMENFTVERFRNSAMNKQSYFEFYIQPATREPFLMYFSPVFMTTFSEDFGKYIGNIAIICKTETLSKLVNSTFDMQLQIKDETSKRILYSNNYSLPAPEASNPKIYEETLRIPNTNLSVDGTAYQSQVSLLNDSRSGPLILFALLSLFYLAYIAFAVHHIIIRPIHKLNQEIESIDYEHDKPQIRTSLKNEIGSIASHVNALLERVFSLNQRNIASQARLYEMELSKKQTQLYAYQSQINPHFLYNMLQCMRGISLMHGIQEVAQICTNMADLFRYSIKGAFLVYLEDELSIVDKYLYMIRVRFQDKITYSLEIAEDTKKCKIPKMILQPLVENSIFHGLESIEDNGFIYIRTFREGDGLFITIQDNGIGFDEATLKELEELLSQDIPSDINATFNEAKGLGIINIHNKIRLYEGTEYGISILSRPSDTLVTIRLNARQPDDS</sequence>
<reference evidence="6 7" key="1">
    <citation type="submission" date="2019-08" db="EMBL/GenBank/DDBJ databases">
        <title>In-depth cultivation of the pig gut microbiome towards novel bacterial diversity and tailored functional studies.</title>
        <authorList>
            <person name="Wylensek D."/>
            <person name="Hitch T.C.A."/>
            <person name="Clavel T."/>
        </authorList>
    </citation>
    <scope>NUCLEOTIDE SEQUENCE [LARGE SCALE GENOMIC DNA]</scope>
    <source>
        <strain evidence="6 7">BL-389-WT-3D</strain>
    </source>
</reference>
<dbReference type="Gene3D" id="3.30.565.10">
    <property type="entry name" value="Histidine kinase-like ATPase, C-terminal domain"/>
    <property type="match status" value="1"/>
</dbReference>
<feature type="domain" description="HAMP" evidence="5">
    <location>
        <begin position="286"/>
        <end position="338"/>
    </location>
</feature>
<keyword evidence="4" id="KW-1133">Transmembrane helix</keyword>
<keyword evidence="4" id="KW-0472">Membrane</keyword>
<dbReference type="RefSeq" id="WP_154323180.1">
    <property type="nucleotide sequence ID" value="NZ_CAMAAA010000002.1"/>
</dbReference>
<evidence type="ECO:0000256" key="3">
    <source>
        <dbReference type="ARBA" id="ARBA00022679"/>
    </source>
</evidence>
<dbReference type="EMBL" id="VUMB01000020">
    <property type="protein sequence ID" value="MSS40792.1"/>
    <property type="molecule type" value="Genomic_DNA"/>
</dbReference>
<dbReference type="InterPro" id="IPR010559">
    <property type="entry name" value="Sig_transdc_His_kin_internal"/>
</dbReference>
<dbReference type="Pfam" id="PF06580">
    <property type="entry name" value="His_kinase"/>
    <property type="match status" value="1"/>
</dbReference>
<dbReference type="InterPro" id="IPR003660">
    <property type="entry name" value="HAMP_dom"/>
</dbReference>
<gene>
    <name evidence="6" type="ORF">FYJ37_10640</name>
</gene>
<proteinExistence type="predicted"/>
<dbReference type="PANTHER" id="PTHR34220:SF7">
    <property type="entry name" value="SENSOR HISTIDINE KINASE YPDA"/>
    <property type="match status" value="1"/>
</dbReference>
<dbReference type="SUPFAM" id="SSF55874">
    <property type="entry name" value="ATPase domain of HSP90 chaperone/DNA topoisomerase II/histidine kinase"/>
    <property type="match status" value="1"/>
</dbReference>
<accession>A0A844F3U4</accession>
<comment type="caution">
    <text evidence="6">The sequence shown here is derived from an EMBL/GenBank/DDBJ whole genome shotgun (WGS) entry which is preliminary data.</text>
</comment>
<organism evidence="6 7">
    <name type="scientific">Clostridium scindens (strain JCM 10418 / VPI 12708)</name>
    <dbReference type="NCBI Taxonomy" id="29347"/>
    <lineage>
        <taxon>Bacteria</taxon>
        <taxon>Bacillati</taxon>
        <taxon>Bacillota</taxon>
        <taxon>Clostridia</taxon>
        <taxon>Lachnospirales</taxon>
        <taxon>Lachnospiraceae</taxon>
    </lineage>
</organism>
<dbReference type="InterPro" id="IPR036890">
    <property type="entry name" value="HATPase_C_sf"/>
</dbReference>
<dbReference type="AlphaFoldDB" id="A0A844F3U4"/>
<comment type="subcellular location">
    <subcellularLocation>
        <location evidence="1">Membrane</location>
    </subcellularLocation>
</comment>
<feature type="transmembrane region" description="Helical" evidence="4">
    <location>
        <begin position="6"/>
        <end position="28"/>
    </location>
</feature>
<protein>
    <submittedName>
        <fullName evidence="6">HAMP domain-containing protein</fullName>
    </submittedName>
</protein>
<dbReference type="PROSITE" id="PS50885">
    <property type="entry name" value="HAMP"/>
    <property type="match status" value="1"/>
</dbReference>
<dbReference type="Proteomes" id="UP000462363">
    <property type="component" value="Unassembled WGS sequence"/>
</dbReference>
<evidence type="ECO:0000259" key="5">
    <source>
        <dbReference type="PROSITE" id="PS50885"/>
    </source>
</evidence>
<name>A0A844F3U4_CLOSV</name>
<feature type="transmembrane region" description="Helical" evidence="4">
    <location>
        <begin position="266"/>
        <end position="288"/>
    </location>
</feature>
<evidence type="ECO:0000313" key="7">
    <source>
        <dbReference type="Proteomes" id="UP000462363"/>
    </source>
</evidence>
<keyword evidence="2" id="KW-0597">Phosphoprotein</keyword>
<dbReference type="GO" id="GO:0016020">
    <property type="term" value="C:membrane"/>
    <property type="evidence" value="ECO:0007669"/>
    <property type="project" value="UniProtKB-SubCell"/>
</dbReference>
<dbReference type="InterPro" id="IPR050640">
    <property type="entry name" value="Bact_2-comp_sensor_kinase"/>
</dbReference>
<keyword evidence="3" id="KW-0808">Transferase</keyword>